<accession>U2H8C5</accession>
<dbReference type="Proteomes" id="UP000016584">
    <property type="component" value="Unassembled WGS sequence"/>
</dbReference>
<evidence type="ECO:0000256" key="2">
    <source>
        <dbReference type="ARBA" id="ARBA00022448"/>
    </source>
</evidence>
<dbReference type="PROSITE" id="PS52016">
    <property type="entry name" value="TONB_DEPENDENT_REC_3"/>
    <property type="match status" value="1"/>
</dbReference>
<keyword evidence="5 7" id="KW-0472">Membrane</keyword>
<protein>
    <recommendedName>
        <fullName evidence="9">TonB-dependent receptor plug domain-containing protein</fullName>
    </recommendedName>
</protein>
<feature type="domain" description="TonB-dependent receptor plug" evidence="9">
    <location>
        <begin position="114"/>
        <end position="219"/>
    </location>
</feature>
<dbReference type="Gene3D" id="2.40.170.20">
    <property type="entry name" value="TonB-dependent receptor, beta-barrel domain"/>
    <property type="match status" value="1"/>
</dbReference>
<keyword evidence="3 7" id="KW-1134">Transmembrane beta strand</keyword>
<dbReference type="GO" id="GO:0009279">
    <property type="term" value="C:cell outer membrane"/>
    <property type="evidence" value="ECO:0007669"/>
    <property type="project" value="UniProtKB-SubCell"/>
</dbReference>
<sequence>MIRCKLIFLLSLVGIGTVSYAQTVLHGRVVDEQAKALSEASIRNPKLSLQVKADALGAFNIKGAIGDTLYISCVGYEPLRYRIDKEKNHLITLVSQNLVIDDVVVVGYGTQKRSKLSGAVSSVNKEALLSAPNTNAATALQGTVSGLRVQQTTGDPGASPTISFRGGTEFNGNGAPLYVVDGVIVPSLYGINSSDIETIDLLKDAASTAIYGARASNGVVLVTTKKGKKGTTKVEYQLKHANNYIRRNPVTYLDAADYIAWNRQGIASRYQANIADGNTSQATSTANQMNSASWGWTTNPSYGFSDGKYTTQLLSDQNRHLLDQQGWNLLVDRNPIKPYLADSIIYKGVGQRELEDLILQQSNYNEHYLNFSGGSDISTFNLGIGTVKDVGMVVGSELQRHNINFNGGLKVNKDLTVNVNLAAYSLSSTPSFVNASSTSNLGGVIQRFGGAAPTLRLYDDVTGVPIPGGDANGIANPLYFKDIYQNKTGENRFSGGLNLEYRILDNLKLIGNANGFLRFNETDEFTKAYQNGSRGDMITTRNAAFGRNKTQQYTLNSFLQYDRSFGLHHLSALAGGEYFEYKHFTSSAKGMGAATDFIPWLSASTEAVGVPSSAFSQWERMVSGIARVGYDYDSRVLFTMNLRYDGTSRLSDNKFGYFPGMSLGWNMHREQFFKESVLSGIVSNLKPRVSWGQNGSVSTVGYFDTDAPFGNVGTYDGNAGVGPAGFVNTALKWEKVSATNFGVDVGLLNNRLNFNVDYFVRDVYNKVASLGIPSWTGFSNYTTNLGQLRNKGIELEAQVYALRNHNGFDWKLGGTFTHVKNYVVELPNNGLDGNRQSTTEVWNPQKAKYEQVGGLYEGRRVGLDEVWAYVYDGIYRTQDQLDEDVLLYNSNLSYSNKTLKFLGDARWRDLNEDGVIDSYDRVYVGRTTPTVQGGFHSNLTWKGIGLYAQFDYALGFVILDQSWLRGMGQAQGSANMPIDVQHTYSEYTPTGTLPRFYWANYGGNYISAANYYQKGDYLALREVTLSYQVDESLLNRLVKNRIKGFRAYISGSNLLYFTKYNGTLPEVGGDDPGRFPLPRRMTFGVNIAL</sequence>
<dbReference type="InterPro" id="IPR023997">
    <property type="entry name" value="TonB-dep_OMP_SusC/RagA_CS"/>
</dbReference>
<keyword evidence="4 7" id="KW-0812">Transmembrane</keyword>
<dbReference type="InterPro" id="IPR039426">
    <property type="entry name" value="TonB-dep_rcpt-like"/>
</dbReference>
<dbReference type="InterPro" id="IPR037066">
    <property type="entry name" value="Plug_dom_sf"/>
</dbReference>
<keyword evidence="6 7" id="KW-0998">Cell outer membrane</keyword>
<keyword evidence="2 7" id="KW-0813">Transport</keyword>
<dbReference type="SUPFAM" id="SSF56935">
    <property type="entry name" value="Porins"/>
    <property type="match status" value="1"/>
</dbReference>
<evidence type="ECO:0000256" key="7">
    <source>
        <dbReference type="PROSITE-ProRule" id="PRU01360"/>
    </source>
</evidence>
<dbReference type="STRING" id="1346330.M472_04245"/>
<keyword evidence="8" id="KW-0732">Signal</keyword>
<proteinExistence type="inferred from homology"/>
<feature type="signal peptide" evidence="8">
    <location>
        <begin position="1"/>
        <end position="21"/>
    </location>
</feature>
<dbReference type="eggNOG" id="COG1629">
    <property type="taxonomic scope" value="Bacteria"/>
</dbReference>
<dbReference type="EMBL" id="ATDL01000020">
    <property type="protein sequence ID" value="ERJ57971.1"/>
    <property type="molecule type" value="Genomic_DNA"/>
</dbReference>
<dbReference type="InterPro" id="IPR023996">
    <property type="entry name" value="TonB-dep_OMP_SusC/RagA"/>
</dbReference>
<dbReference type="RefSeq" id="WP_021071741.1">
    <property type="nucleotide sequence ID" value="NZ_ATDL01000020.1"/>
</dbReference>
<dbReference type="Gene3D" id="2.170.130.10">
    <property type="entry name" value="TonB-dependent receptor, plug domain"/>
    <property type="match status" value="1"/>
</dbReference>
<dbReference type="PATRIC" id="fig|1346330.5.peg.3609"/>
<evidence type="ECO:0000256" key="8">
    <source>
        <dbReference type="SAM" id="SignalP"/>
    </source>
</evidence>
<reference evidence="10 11" key="1">
    <citation type="journal article" date="2013" name="Genome Announc.">
        <title>The Draft Genome Sequence of Sphingomonas paucimobilis Strain HER1398 (Proteobacteria), Host to the Giant PAU Phage, Indicates That It Is a Member of the Genus Sphingobacterium (Bacteroidetes).</title>
        <authorList>
            <person name="White R.A.III."/>
            <person name="Suttle C.A."/>
        </authorList>
    </citation>
    <scope>NUCLEOTIDE SEQUENCE [LARGE SCALE GENOMIC DNA]</scope>
    <source>
        <strain evidence="10 11">HER1398</strain>
    </source>
</reference>
<name>U2H8C5_9SPHI</name>
<evidence type="ECO:0000256" key="5">
    <source>
        <dbReference type="ARBA" id="ARBA00023136"/>
    </source>
</evidence>
<dbReference type="NCBIfam" id="TIGR04056">
    <property type="entry name" value="OMP_RagA_SusC"/>
    <property type="match status" value="1"/>
</dbReference>
<evidence type="ECO:0000256" key="4">
    <source>
        <dbReference type="ARBA" id="ARBA00022692"/>
    </source>
</evidence>
<evidence type="ECO:0000313" key="10">
    <source>
        <dbReference type="EMBL" id="ERJ57971.1"/>
    </source>
</evidence>
<organism evidence="10 11">
    <name type="scientific">Sphingobacterium paucimobilis HER1398</name>
    <dbReference type="NCBI Taxonomy" id="1346330"/>
    <lineage>
        <taxon>Bacteria</taxon>
        <taxon>Pseudomonadati</taxon>
        <taxon>Bacteroidota</taxon>
        <taxon>Sphingobacteriia</taxon>
        <taxon>Sphingobacteriales</taxon>
        <taxon>Sphingobacteriaceae</taxon>
        <taxon>Sphingobacterium</taxon>
    </lineage>
</organism>
<keyword evidence="11" id="KW-1185">Reference proteome</keyword>
<evidence type="ECO:0000256" key="1">
    <source>
        <dbReference type="ARBA" id="ARBA00004571"/>
    </source>
</evidence>
<gene>
    <name evidence="10" type="ORF">M472_04245</name>
</gene>
<evidence type="ECO:0000259" key="9">
    <source>
        <dbReference type="Pfam" id="PF07715"/>
    </source>
</evidence>
<dbReference type="InterPro" id="IPR036942">
    <property type="entry name" value="Beta-barrel_TonB_sf"/>
</dbReference>
<feature type="chain" id="PRO_5004627204" description="TonB-dependent receptor plug domain-containing protein" evidence="8">
    <location>
        <begin position="22"/>
        <end position="1089"/>
    </location>
</feature>
<evidence type="ECO:0000313" key="11">
    <source>
        <dbReference type="Proteomes" id="UP000016584"/>
    </source>
</evidence>
<evidence type="ECO:0000256" key="3">
    <source>
        <dbReference type="ARBA" id="ARBA00022452"/>
    </source>
</evidence>
<evidence type="ECO:0000256" key="6">
    <source>
        <dbReference type="ARBA" id="ARBA00023237"/>
    </source>
</evidence>
<dbReference type="NCBIfam" id="TIGR04057">
    <property type="entry name" value="SusC_RagA_signa"/>
    <property type="match status" value="1"/>
</dbReference>
<comment type="subcellular location">
    <subcellularLocation>
        <location evidence="1 7">Cell outer membrane</location>
        <topology evidence="1 7">Multi-pass membrane protein</topology>
    </subcellularLocation>
</comment>
<dbReference type="InterPro" id="IPR012910">
    <property type="entry name" value="Plug_dom"/>
</dbReference>
<dbReference type="AlphaFoldDB" id="U2H8C5"/>
<comment type="caution">
    <text evidence="10">The sequence shown here is derived from an EMBL/GenBank/DDBJ whole genome shotgun (WGS) entry which is preliminary data.</text>
</comment>
<comment type="similarity">
    <text evidence="7">Belongs to the TonB-dependent receptor family.</text>
</comment>
<dbReference type="Pfam" id="PF07715">
    <property type="entry name" value="Plug"/>
    <property type="match status" value="1"/>
</dbReference>